<keyword evidence="3" id="KW-1185">Reference proteome</keyword>
<feature type="transmembrane region" description="Helical" evidence="1">
    <location>
        <begin position="74"/>
        <end position="95"/>
    </location>
</feature>
<keyword evidence="1" id="KW-0472">Membrane</keyword>
<keyword evidence="1" id="KW-0812">Transmembrane</keyword>
<feature type="transmembrane region" description="Helical" evidence="1">
    <location>
        <begin position="171"/>
        <end position="198"/>
    </location>
</feature>
<gene>
    <name evidence="2" type="primary">AVEN_56834_1</name>
    <name evidence="2" type="ORF">CDAR_224511</name>
</gene>
<feature type="transmembrane region" description="Helical" evidence="1">
    <location>
        <begin position="21"/>
        <end position="43"/>
    </location>
</feature>
<feature type="transmembrane region" description="Helical" evidence="1">
    <location>
        <begin position="146"/>
        <end position="165"/>
    </location>
</feature>
<evidence type="ECO:0000256" key="1">
    <source>
        <dbReference type="SAM" id="Phobius"/>
    </source>
</evidence>
<accession>A0AAV4X158</accession>
<evidence type="ECO:0000313" key="2">
    <source>
        <dbReference type="EMBL" id="GIY87559.1"/>
    </source>
</evidence>
<reference evidence="2 3" key="1">
    <citation type="submission" date="2021-06" db="EMBL/GenBank/DDBJ databases">
        <title>Caerostris darwini draft genome.</title>
        <authorList>
            <person name="Kono N."/>
            <person name="Arakawa K."/>
        </authorList>
    </citation>
    <scope>NUCLEOTIDE SEQUENCE [LARGE SCALE GENOMIC DNA]</scope>
</reference>
<dbReference type="Proteomes" id="UP001054837">
    <property type="component" value="Unassembled WGS sequence"/>
</dbReference>
<evidence type="ECO:0008006" key="4">
    <source>
        <dbReference type="Google" id="ProtNLM"/>
    </source>
</evidence>
<protein>
    <recommendedName>
        <fullName evidence="4">Gustatory receptor</fullName>
    </recommendedName>
</protein>
<evidence type="ECO:0000313" key="3">
    <source>
        <dbReference type="Proteomes" id="UP001054837"/>
    </source>
</evidence>
<name>A0AAV4X158_9ARAC</name>
<comment type="caution">
    <text evidence="2">The sequence shown here is derived from an EMBL/GenBank/DDBJ whole genome shotgun (WGS) entry which is preliminary data.</text>
</comment>
<keyword evidence="1" id="KW-1133">Transmembrane helix</keyword>
<dbReference type="AlphaFoldDB" id="A0AAV4X158"/>
<proteinExistence type="predicted"/>
<sequence length="303" mass="34620">MYLDTYPVKSHRCLSKHTLRLMDMVLITYCTAPAFLAAVYTYFAGEIGIVDFWTFGYNIVEGKYKVLVNFIGGLMYYTVYMEFPCFASLSVCVLVHHYELLLRNFHDDLKKTSLSLKMLRCNKLLNSYNSIVEILLLLKDTLSKPLLAALLNGFLNLYLVLSYILQEEVVFIMILELFIFALTGVLLLTSVILCCSGIPEYMMKIKSSLAAIIDRHQVSDATLGREIRLLERMEKKEIIYLSACDMVYFRKEFLLSAFGTVLTYGLLISPTRSGICHDFETIHILSNWCSALDIADSLLFQNS</sequence>
<dbReference type="EMBL" id="BPLQ01015351">
    <property type="protein sequence ID" value="GIY87559.1"/>
    <property type="molecule type" value="Genomic_DNA"/>
</dbReference>
<organism evidence="2 3">
    <name type="scientific">Caerostris darwini</name>
    <dbReference type="NCBI Taxonomy" id="1538125"/>
    <lineage>
        <taxon>Eukaryota</taxon>
        <taxon>Metazoa</taxon>
        <taxon>Ecdysozoa</taxon>
        <taxon>Arthropoda</taxon>
        <taxon>Chelicerata</taxon>
        <taxon>Arachnida</taxon>
        <taxon>Araneae</taxon>
        <taxon>Araneomorphae</taxon>
        <taxon>Entelegynae</taxon>
        <taxon>Araneoidea</taxon>
        <taxon>Araneidae</taxon>
        <taxon>Caerostris</taxon>
    </lineage>
</organism>